<keyword evidence="1" id="KW-0175">Coiled coil</keyword>
<feature type="region of interest" description="Disordered" evidence="2">
    <location>
        <begin position="1"/>
        <end position="99"/>
    </location>
</feature>
<reference evidence="3 4" key="1">
    <citation type="submission" date="2016-03" db="EMBL/GenBank/DDBJ databases">
        <authorList>
            <person name="Ploux O."/>
        </authorList>
    </citation>
    <scope>NUCLEOTIDE SEQUENCE [LARGE SCALE GENOMIC DNA]</scope>
    <source>
        <strain evidence="3 4">URUG2</strain>
    </source>
</reference>
<feature type="compositionally biased region" description="Basic and acidic residues" evidence="2">
    <location>
        <begin position="253"/>
        <end position="279"/>
    </location>
</feature>
<dbReference type="EMBL" id="FJUY01000002">
    <property type="protein sequence ID" value="CZT16147.1"/>
    <property type="molecule type" value="Genomic_DNA"/>
</dbReference>
<feature type="compositionally biased region" description="Gly residues" evidence="2">
    <location>
        <begin position="317"/>
        <end position="327"/>
    </location>
</feature>
<feature type="compositionally biased region" description="Basic and acidic residues" evidence="2">
    <location>
        <begin position="131"/>
        <end position="140"/>
    </location>
</feature>
<dbReference type="InterPro" id="IPR025066">
    <property type="entry name" value="CCDC174-like"/>
</dbReference>
<feature type="region of interest" description="Disordered" evidence="2">
    <location>
        <begin position="316"/>
        <end position="355"/>
    </location>
</feature>
<feature type="region of interest" description="Disordered" evidence="2">
    <location>
        <begin position="131"/>
        <end position="187"/>
    </location>
</feature>
<gene>
    <name evidence="3" type="ORF">RCC_01988</name>
</gene>
<dbReference type="Pfam" id="PF13300">
    <property type="entry name" value="DUF4078"/>
    <property type="match status" value="1"/>
</dbReference>
<evidence type="ECO:0000256" key="2">
    <source>
        <dbReference type="SAM" id="MobiDB-lite"/>
    </source>
</evidence>
<feature type="compositionally biased region" description="Basic and acidic residues" evidence="2">
    <location>
        <begin position="157"/>
        <end position="185"/>
    </location>
</feature>
<evidence type="ECO:0000313" key="4">
    <source>
        <dbReference type="Proteomes" id="UP000225277"/>
    </source>
</evidence>
<feature type="compositionally biased region" description="Basic and acidic residues" evidence="2">
    <location>
        <begin position="331"/>
        <end position="349"/>
    </location>
</feature>
<feature type="compositionally biased region" description="Polar residues" evidence="2">
    <location>
        <begin position="10"/>
        <end position="29"/>
    </location>
</feature>
<dbReference type="GO" id="GO:0005634">
    <property type="term" value="C:nucleus"/>
    <property type="evidence" value="ECO:0007669"/>
    <property type="project" value="TreeGrafter"/>
</dbReference>
<feature type="compositionally biased region" description="Acidic residues" evidence="2">
    <location>
        <begin position="141"/>
        <end position="156"/>
    </location>
</feature>
<keyword evidence="4" id="KW-1185">Reference proteome</keyword>
<evidence type="ECO:0000256" key="1">
    <source>
        <dbReference type="ARBA" id="ARBA00023054"/>
    </source>
</evidence>
<feature type="compositionally biased region" description="Low complexity" evidence="2">
    <location>
        <begin position="30"/>
        <end position="43"/>
    </location>
</feature>
<name>A0A2D3UVK8_9PEZI</name>
<evidence type="ECO:0000313" key="3">
    <source>
        <dbReference type="EMBL" id="CZT16147.1"/>
    </source>
</evidence>
<dbReference type="STRING" id="112498.A0A2D3UVK8"/>
<dbReference type="AlphaFoldDB" id="A0A2D3UVK8"/>
<organism evidence="3 4">
    <name type="scientific">Ramularia collo-cygni</name>
    <dbReference type="NCBI Taxonomy" id="112498"/>
    <lineage>
        <taxon>Eukaryota</taxon>
        <taxon>Fungi</taxon>
        <taxon>Dikarya</taxon>
        <taxon>Ascomycota</taxon>
        <taxon>Pezizomycotina</taxon>
        <taxon>Dothideomycetes</taxon>
        <taxon>Dothideomycetidae</taxon>
        <taxon>Mycosphaerellales</taxon>
        <taxon>Mycosphaerellaceae</taxon>
        <taxon>Ramularia</taxon>
    </lineage>
</organism>
<dbReference type="OrthoDB" id="333551at2759"/>
<dbReference type="Proteomes" id="UP000225277">
    <property type="component" value="Unassembled WGS sequence"/>
</dbReference>
<proteinExistence type="predicted"/>
<dbReference type="PANTHER" id="PTHR15885">
    <property type="entry name" value="COILED-COIL DOMAIN-CONTAINING PROTEIN 174"/>
    <property type="match status" value="1"/>
</dbReference>
<dbReference type="GeneID" id="35597213"/>
<dbReference type="PANTHER" id="PTHR15885:SF1">
    <property type="entry name" value="COILED-COIL DOMAIN-CONTAINING PROTEIN 174"/>
    <property type="match status" value="1"/>
</dbReference>
<sequence length="355" mass="39639">MPLSKKDSHLTNLPRTHNLTSGSELPTQFSSTLSSLISNSNSTQQPPRKKARTGKDDIFTTHNANASKRAKRDLDPNISGPFAQKHSTDGGALGKDVLERSRRKMEQKARLYKAMKRGEVEDLDEKYEVDFEGERRRDSDTSEDEGEAQEEVEYIDEFGRTRKGTRLDAMRAKQSGTKKDDDRFTARPVAPASGIVYGDTIQHEAFDPDAGRVAQMEALAKKRDRSLTPPPEEYYDAGKEVRTRGTGFMQFSGEKDEREEQMRGLESLRKETEAVRGEGGKGQNAAVEARKKIIEERRRVVEEKRAKRKAEDFLGELSGGAGIGGNGVKTRNPEDMTDRIEDAIRRETDAGGDGD</sequence>
<dbReference type="RefSeq" id="XP_023623040.1">
    <property type="nucleotide sequence ID" value="XM_023767272.1"/>
</dbReference>
<feature type="region of interest" description="Disordered" evidence="2">
    <location>
        <begin position="221"/>
        <end position="287"/>
    </location>
</feature>
<accession>A0A2D3UVK8</accession>
<protein>
    <submittedName>
        <fullName evidence="3">Uncharacterized protein</fullName>
    </submittedName>
</protein>